<protein>
    <submittedName>
        <fullName evidence="1">Bacteriophage Gp15 protein</fullName>
    </submittedName>
</protein>
<sequence>MFEQLMKDNSVNDDAKIELALNLYFPKQYIINTVDAVNKIIWFYSGGKEIKDSGGKTSNSGKNVNIYDFEQDADYIYAAFMEQYKIDLADIDYLHWWKFKSLFYGLNKDIQLSKIMFYRSVELTDDMTKNERKFYRDMKRLYALEDMRSEEEKEQDFNDCLAGMF</sequence>
<keyword evidence="2" id="KW-1185">Reference proteome</keyword>
<dbReference type="AlphaFoldDB" id="J6HIQ5"/>
<name>J6HIQ5_9FIRM</name>
<dbReference type="EMBL" id="ALNK01000021">
    <property type="protein sequence ID" value="EJU22518.1"/>
    <property type="molecule type" value="Genomic_DNA"/>
</dbReference>
<gene>
    <name evidence="1" type="ORF">HMPREF1143_1759</name>
</gene>
<organism evidence="1 2">
    <name type="scientific">Peptoanaerobacter stomatis</name>
    <dbReference type="NCBI Taxonomy" id="796937"/>
    <lineage>
        <taxon>Bacteria</taxon>
        <taxon>Bacillati</taxon>
        <taxon>Bacillota</taxon>
        <taxon>Clostridia</taxon>
        <taxon>Peptostreptococcales</taxon>
        <taxon>Filifactoraceae</taxon>
        <taxon>Peptoanaerobacter</taxon>
    </lineage>
</organism>
<evidence type="ECO:0000313" key="1">
    <source>
        <dbReference type="EMBL" id="EJU22518.1"/>
    </source>
</evidence>
<accession>J6HIQ5</accession>
<dbReference type="InterPro" id="IPR009660">
    <property type="entry name" value="Phage_A500_Gp15"/>
</dbReference>
<dbReference type="Pfam" id="PF06854">
    <property type="entry name" value="Phage_Gp15"/>
    <property type="match status" value="1"/>
</dbReference>
<evidence type="ECO:0000313" key="2">
    <source>
        <dbReference type="Proteomes" id="UP000005244"/>
    </source>
</evidence>
<dbReference type="Proteomes" id="UP000005244">
    <property type="component" value="Unassembled WGS sequence"/>
</dbReference>
<comment type="caution">
    <text evidence="1">The sequence shown here is derived from an EMBL/GenBank/DDBJ whole genome shotgun (WGS) entry which is preliminary data.</text>
</comment>
<proteinExistence type="predicted"/>
<reference evidence="1 2" key="1">
    <citation type="submission" date="2012-07" db="EMBL/GenBank/DDBJ databases">
        <authorList>
            <person name="Durkin A.S."/>
            <person name="McCorrison J."/>
            <person name="Torralba M."/>
            <person name="Gillis M."/>
            <person name="Methe B."/>
            <person name="Sutton G."/>
            <person name="Nelson K.E."/>
        </authorList>
    </citation>
    <scope>NUCLEOTIDE SEQUENCE [LARGE SCALE GENOMIC DNA]</scope>
    <source>
        <strain evidence="1 2">OBRC8</strain>
    </source>
</reference>